<name>A0A1M6HBI4_9RHOB</name>
<accession>A0A1M6HBI4</accession>
<organism evidence="2 3">
    <name type="scientific">Shimia gijangensis</name>
    <dbReference type="NCBI Taxonomy" id="1470563"/>
    <lineage>
        <taxon>Bacteria</taxon>
        <taxon>Pseudomonadati</taxon>
        <taxon>Pseudomonadota</taxon>
        <taxon>Alphaproteobacteria</taxon>
        <taxon>Rhodobacterales</taxon>
        <taxon>Roseobacteraceae</taxon>
    </lineage>
</organism>
<dbReference type="OrthoDB" id="6046378at2"/>
<dbReference type="EMBL" id="FQZQ01000006">
    <property type="protein sequence ID" value="SHJ19503.1"/>
    <property type="molecule type" value="Genomic_DNA"/>
</dbReference>
<evidence type="ECO:0000313" key="2">
    <source>
        <dbReference type="EMBL" id="SHJ19503.1"/>
    </source>
</evidence>
<reference evidence="3" key="1">
    <citation type="submission" date="2016-11" db="EMBL/GenBank/DDBJ databases">
        <authorList>
            <person name="Varghese N."/>
            <person name="Submissions S."/>
        </authorList>
    </citation>
    <scope>NUCLEOTIDE SEQUENCE [LARGE SCALE GENOMIC DNA]</scope>
    <source>
        <strain evidence="3">DSM 100564</strain>
    </source>
</reference>
<evidence type="ECO:0000256" key="1">
    <source>
        <dbReference type="SAM" id="MobiDB-lite"/>
    </source>
</evidence>
<feature type="region of interest" description="Disordered" evidence="1">
    <location>
        <begin position="100"/>
        <end position="130"/>
    </location>
</feature>
<sequence>MPRPKTPLAKAKLTGAYSKHPERYRDIQEPEGLTALGEPPAYLSEPEKMAWATFADELPWLVSSDRALLESACRLRAGIQGGGDVTAAHIRELRMHLTALGGTPTSRHSVQIPEDEDENDPWAQFESQYG</sequence>
<keyword evidence="3" id="KW-1185">Reference proteome</keyword>
<evidence type="ECO:0008006" key="4">
    <source>
        <dbReference type="Google" id="ProtNLM"/>
    </source>
</evidence>
<feature type="region of interest" description="Disordered" evidence="1">
    <location>
        <begin position="17"/>
        <end position="40"/>
    </location>
</feature>
<dbReference type="AlphaFoldDB" id="A0A1M6HBI4"/>
<dbReference type="STRING" id="1470563.SAMN05444000_1064"/>
<feature type="compositionally biased region" description="Basic and acidic residues" evidence="1">
    <location>
        <begin position="19"/>
        <end position="28"/>
    </location>
</feature>
<proteinExistence type="predicted"/>
<gene>
    <name evidence="2" type="ORF">SAMN05444000_1064</name>
</gene>
<dbReference type="Proteomes" id="UP000183982">
    <property type="component" value="Unassembled WGS sequence"/>
</dbReference>
<evidence type="ECO:0000313" key="3">
    <source>
        <dbReference type="Proteomes" id="UP000183982"/>
    </source>
</evidence>
<protein>
    <recommendedName>
        <fullName evidence="4">Terminase small subunit</fullName>
    </recommendedName>
</protein>
<dbReference type="RefSeq" id="WP_139280664.1">
    <property type="nucleotide sequence ID" value="NZ_FQZQ01000006.1"/>
</dbReference>